<evidence type="ECO:0000256" key="8">
    <source>
        <dbReference type="ARBA" id="ARBA00023012"/>
    </source>
</evidence>
<dbReference type="Gene3D" id="3.30.565.10">
    <property type="entry name" value="Histidine kinase-like ATPase, C-terminal domain"/>
    <property type="match status" value="1"/>
</dbReference>
<evidence type="ECO:0000256" key="4">
    <source>
        <dbReference type="ARBA" id="ARBA00022679"/>
    </source>
</evidence>
<dbReference type="InterPro" id="IPR005467">
    <property type="entry name" value="His_kinase_dom"/>
</dbReference>
<evidence type="ECO:0000256" key="9">
    <source>
        <dbReference type="SAM" id="Phobius"/>
    </source>
</evidence>
<evidence type="ECO:0000313" key="11">
    <source>
        <dbReference type="EMBL" id="AAK80882.1"/>
    </source>
</evidence>
<dbReference type="Pfam" id="PF07730">
    <property type="entry name" value="HisKA_3"/>
    <property type="match status" value="1"/>
</dbReference>
<protein>
    <recommendedName>
        <fullName evidence="2">histidine kinase</fullName>
        <ecNumber evidence="2">2.7.13.3</ecNumber>
    </recommendedName>
</protein>
<accession>Q97F15</accession>
<keyword evidence="5" id="KW-0547">Nucleotide-binding</keyword>
<dbReference type="PATRIC" id="fig|272562.8.peg.3124"/>
<feature type="transmembrane region" description="Helical" evidence="9">
    <location>
        <begin position="7"/>
        <end position="29"/>
    </location>
</feature>
<dbReference type="EMBL" id="AE001437">
    <property type="protein sequence ID" value="AAK80882.1"/>
    <property type="molecule type" value="Genomic_DNA"/>
</dbReference>
<dbReference type="InterPro" id="IPR036890">
    <property type="entry name" value="HATPase_C_sf"/>
</dbReference>
<keyword evidence="6 11" id="KW-0418">Kinase</keyword>
<feature type="transmembrane region" description="Helical" evidence="9">
    <location>
        <begin position="132"/>
        <end position="149"/>
    </location>
</feature>
<dbReference type="InterPro" id="IPR050482">
    <property type="entry name" value="Sensor_HK_TwoCompSys"/>
</dbReference>
<dbReference type="InterPro" id="IPR003594">
    <property type="entry name" value="HATPase_dom"/>
</dbReference>
<feature type="transmembrane region" description="Helical" evidence="9">
    <location>
        <begin position="67"/>
        <end position="90"/>
    </location>
</feature>
<dbReference type="GO" id="GO:0016020">
    <property type="term" value="C:membrane"/>
    <property type="evidence" value="ECO:0007669"/>
    <property type="project" value="InterPro"/>
</dbReference>
<dbReference type="STRING" id="272562.CA_C2940"/>
<keyword evidence="8" id="KW-0902">Two-component regulatory system</keyword>
<feature type="transmembrane region" description="Helical" evidence="9">
    <location>
        <begin position="102"/>
        <end position="120"/>
    </location>
</feature>
<keyword evidence="4" id="KW-0808">Transferase</keyword>
<keyword evidence="12" id="KW-1185">Reference proteome</keyword>
<reference evidence="11 12" key="1">
    <citation type="journal article" date="2001" name="J. Bacteriol.">
        <title>Genome sequence and comparative analysis of the solvent-producing bacterium Clostridium acetobutylicum.</title>
        <authorList>
            <person name="Nolling J."/>
            <person name="Breton G."/>
            <person name="Omelchenko M.V."/>
            <person name="Makarova K.S."/>
            <person name="Zeng Q."/>
            <person name="Gibson R."/>
            <person name="Lee H.M."/>
            <person name="Dubois J."/>
            <person name="Qiu D."/>
            <person name="Hitti J."/>
            <person name="Wolf Y.I."/>
            <person name="Tatusov R.L."/>
            <person name="Sabathe F."/>
            <person name="Doucette-Stamm L."/>
            <person name="Soucaille P."/>
            <person name="Daly M.J."/>
            <person name="Bennett G.N."/>
            <person name="Koonin E.V."/>
            <person name="Smith D.R."/>
        </authorList>
    </citation>
    <scope>NUCLEOTIDE SEQUENCE [LARGE SCALE GENOMIC DNA]</scope>
    <source>
        <strain evidence="12">ATCC 824 / DSM 792 / JCM 1419 / LMG 5710 / VKM B-1787</strain>
    </source>
</reference>
<organism evidence="11 12">
    <name type="scientific">Clostridium acetobutylicum (strain ATCC 824 / DSM 792 / JCM 1419 / IAM 19013 / LMG 5710 / NBRC 13948 / NRRL B-527 / VKM B-1787 / 2291 / W)</name>
    <dbReference type="NCBI Taxonomy" id="272562"/>
    <lineage>
        <taxon>Bacteria</taxon>
        <taxon>Bacillati</taxon>
        <taxon>Bacillota</taxon>
        <taxon>Clostridia</taxon>
        <taxon>Eubacteriales</taxon>
        <taxon>Clostridiaceae</taxon>
        <taxon>Clostridium</taxon>
    </lineage>
</organism>
<evidence type="ECO:0000256" key="3">
    <source>
        <dbReference type="ARBA" id="ARBA00022553"/>
    </source>
</evidence>
<dbReference type="PROSITE" id="PS50109">
    <property type="entry name" value="HIS_KIN"/>
    <property type="match status" value="1"/>
</dbReference>
<evidence type="ECO:0000256" key="5">
    <source>
        <dbReference type="ARBA" id="ARBA00022741"/>
    </source>
</evidence>
<dbReference type="PIR" id="G97261">
    <property type="entry name" value="G97261"/>
</dbReference>
<evidence type="ECO:0000313" key="12">
    <source>
        <dbReference type="Proteomes" id="UP000000814"/>
    </source>
</evidence>
<proteinExistence type="predicted"/>
<dbReference type="CDD" id="cd16917">
    <property type="entry name" value="HATPase_UhpB-NarQ-NarX-like"/>
    <property type="match status" value="1"/>
</dbReference>
<keyword evidence="3" id="KW-0597">Phosphoprotein</keyword>
<keyword evidence="9" id="KW-1133">Transmembrane helix</keyword>
<dbReference type="PANTHER" id="PTHR24421">
    <property type="entry name" value="NITRATE/NITRITE SENSOR PROTEIN NARX-RELATED"/>
    <property type="match status" value="1"/>
</dbReference>
<feature type="transmembrane region" description="Helical" evidence="9">
    <location>
        <begin position="35"/>
        <end position="55"/>
    </location>
</feature>
<comment type="catalytic activity">
    <reaction evidence="1">
        <text>ATP + protein L-histidine = ADP + protein N-phospho-L-histidine.</text>
        <dbReference type="EC" id="2.7.13.3"/>
    </reaction>
</comment>
<evidence type="ECO:0000256" key="2">
    <source>
        <dbReference type="ARBA" id="ARBA00012438"/>
    </source>
</evidence>
<gene>
    <name evidence="11" type="ordered locus">CA_C2940</name>
</gene>
<dbReference type="EC" id="2.7.13.3" evidence="2"/>
<dbReference type="GO" id="GO:0046983">
    <property type="term" value="F:protein dimerization activity"/>
    <property type="evidence" value="ECO:0007669"/>
    <property type="project" value="InterPro"/>
</dbReference>
<dbReference type="RefSeq" id="WP_010966223.1">
    <property type="nucleotide sequence ID" value="NC_003030.1"/>
</dbReference>
<dbReference type="GeneID" id="44999428"/>
<evidence type="ECO:0000256" key="7">
    <source>
        <dbReference type="ARBA" id="ARBA00022840"/>
    </source>
</evidence>
<keyword evidence="9" id="KW-0812">Transmembrane</keyword>
<dbReference type="SUPFAM" id="SSF55874">
    <property type="entry name" value="ATPase domain of HSP90 chaperone/DNA topoisomerase II/histidine kinase"/>
    <property type="match status" value="1"/>
</dbReference>
<evidence type="ECO:0000259" key="10">
    <source>
        <dbReference type="PROSITE" id="PS50109"/>
    </source>
</evidence>
<dbReference type="SMART" id="SM00387">
    <property type="entry name" value="HATPase_c"/>
    <property type="match status" value="1"/>
</dbReference>
<dbReference type="AlphaFoldDB" id="Q97F15"/>
<dbReference type="OrthoDB" id="9781904at2"/>
<evidence type="ECO:0000256" key="6">
    <source>
        <dbReference type="ARBA" id="ARBA00022777"/>
    </source>
</evidence>
<dbReference type="eggNOG" id="COG4585">
    <property type="taxonomic scope" value="Bacteria"/>
</dbReference>
<sequence length="402" mass="46828">MKNKSYYFLTIIRYAVYLLIGMCAVFYGELKNTEMYYFIVFFLMYIIVTQFRIYYLRNRKYVSVSMVVDLVLVCFMYSYVRNFSFLFLFISVLDSSIMLSKTQAYASGIICSVVIIIQNVKIPFSLKAGTNLINILFSILLIFTLVFIGDSFREEQKRKIEAQGLYDRLRESEEKLRGAYEKLERYSETVEELSILRERNRISREIHDSVGHTLSAVLMQLQALLYLIKSDKEESLKTVEEMTGFVRGGIENVRRTVRELKPTDFDRFEGVFAIEEMIRKYKKLTSADIRFILSKEKRSLSSDESFISYRVVQEALNNAIRHGKASLVEVSMQFNQDRLYIRIKDNGVGTDGIKKGFGMTGMEERVKKLGGNIEFYSERDKGFEVTVNLPKSSEEKNSIINY</sequence>
<keyword evidence="7" id="KW-0067">ATP-binding</keyword>
<feature type="domain" description="Histidine kinase" evidence="10">
    <location>
        <begin position="209"/>
        <end position="393"/>
    </location>
</feature>
<name>Q97F15_CLOAB</name>
<dbReference type="Proteomes" id="UP000000814">
    <property type="component" value="Chromosome"/>
</dbReference>
<dbReference type="GO" id="GO:0000155">
    <property type="term" value="F:phosphorelay sensor kinase activity"/>
    <property type="evidence" value="ECO:0007669"/>
    <property type="project" value="InterPro"/>
</dbReference>
<dbReference type="PANTHER" id="PTHR24421:SF10">
    <property type="entry name" value="NITRATE_NITRITE SENSOR PROTEIN NARQ"/>
    <property type="match status" value="1"/>
</dbReference>
<dbReference type="GO" id="GO:0005524">
    <property type="term" value="F:ATP binding"/>
    <property type="evidence" value="ECO:0007669"/>
    <property type="project" value="UniProtKB-KW"/>
</dbReference>
<dbReference type="Gene3D" id="1.20.5.1930">
    <property type="match status" value="1"/>
</dbReference>
<dbReference type="InterPro" id="IPR011712">
    <property type="entry name" value="Sig_transdc_His_kin_sub3_dim/P"/>
</dbReference>
<dbReference type="Pfam" id="PF02518">
    <property type="entry name" value="HATPase_c"/>
    <property type="match status" value="1"/>
</dbReference>
<dbReference type="HOGENOM" id="CLU_000445_20_15_9"/>
<keyword evidence="9" id="KW-0472">Membrane</keyword>
<evidence type="ECO:0000256" key="1">
    <source>
        <dbReference type="ARBA" id="ARBA00000085"/>
    </source>
</evidence>
<dbReference type="KEGG" id="cac:CA_C2940"/>